<name>M0LXN3_9EURY</name>
<sequence length="588" mass="60956">MAESRWARHALGIGLFEFRRSVRAIRRDKARLGMMALAVVGPSAVLTALLAVFASEIRGIGPLSVPNAVRGMVALFWLFAVFIVGQRMVSAHAHVEAESMMLTSVSARAVAGGLVVAETLRVLAYVGLYAVVGTAAAVLLFGSLASLVLVPTTTVLFAATAVVAATACGYAVAWLIASSPFVARHKTVLGIVAALALMGVYLLFIYSPLGIVSPTSLAWLPMAWFVDLATTGSPFVGSPIRAAGALLGSLLLVVVGGALVEREAVALWFTEPVNPDADGATRETVDSGAARFSHRGALAAAVSPLVVPDRLSTPTRRVAEWTLLRTRRDPNRTTFLLVPVFAIGSSLVSSGYQSGSVTAVAAPLCAVMLPWLAGALFALNPLGDEGRVLPMTLTTVPGRQYVRGLMTPGLLLGLPAVLVVTAVASVFSPYTLVRRIETVVLGGALTVIAVAIAPAVGMAFPRFSAISVGRSDDVLPPRMTAVFVHLVAVVVPGGLLVLLTVVPGLTRGLLGALFGSLPALLLGLLAGSPGGPVSMAAGWFDGLGDAIRALDLVQLQVVTSAVLLVVGFAVALSLYRNAISRFERFSPP</sequence>
<comment type="caution">
    <text evidence="2">The sequence shown here is derived from an EMBL/GenBank/DDBJ whole genome shotgun (WGS) entry which is preliminary data.</text>
</comment>
<feature type="transmembrane region" description="Helical" evidence="1">
    <location>
        <begin position="439"/>
        <end position="460"/>
    </location>
</feature>
<feature type="transmembrane region" description="Helical" evidence="1">
    <location>
        <begin position="552"/>
        <end position="575"/>
    </location>
</feature>
<dbReference type="OrthoDB" id="293659at2157"/>
<evidence type="ECO:0000256" key="1">
    <source>
        <dbReference type="SAM" id="Phobius"/>
    </source>
</evidence>
<keyword evidence="3" id="KW-1185">Reference proteome</keyword>
<feature type="transmembrane region" description="Helical" evidence="1">
    <location>
        <begin position="155"/>
        <end position="176"/>
    </location>
</feature>
<accession>M0LXN3</accession>
<evidence type="ECO:0000313" key="2">
    <source>
        <dbReference type="EMBL" id="EMA38352.1"/>
    </source>
</evidence>
<dbReference type="PATRIC" id="fig|1132509.6.peg.2111"/>
<feature type="transmembrane region" description="Helical" evidence="1">
    <location>
        <begin position="359"/>
        <end position="379"/>
    </location>
</feature>
<evidence type="ECO:0000313" key="3">
    <source>
        <dbReference type="Proteomes" id="UP000011566"/>
    </source>
</evidence>
<feature type="transmembrane region" description="Helical" evidence="1">
    <location>
        <begin position="405"/>
        <end position="427"/>
    </location>
</feature>
<feature type="transmembrane region" description="Helical" evidence="1">
    <location>
        <begin position="67"/>
        <end position="85"/>
    </location>
</feature>
<dbReference type="eggNOG" id="arCOG06311">
    <property type="taxonomic scope" value="Archaea"/>
</dbReference>
<dbReference type="EMBL" id="AOMB01000030">
    <property type="protein sequence ID" value="EMA38352.1"/>
    <property type="molecule type" value="Genomic_DNA"/>
</dbReference>
<feature type="transmembrane region" description="Helical" evidence="1">
    <location>
        <begin position="122"/>
        <end position="149"/>
    </location>
</feature>
<organism evidence="2 3">
    <name type="scientific">Halococcus hamelinensis 100A6</name>
    <dbReference type="NCBI Taxonomy" id="1132509"/>
    <lineage>
        <taxon>Archaea</taxon>
        <taxon>Methanobacteriati</taxon>
        <taxon>Methanobacteriota</taxon>
        <taxon>Stenosarchaea group</taxon>
        <taxon>Halobacteria</taxon>
        <taxon>Halobacteriales</taxon>
        <taxon>Halococcaceae</taxon>
        <taxon>Halococcus</taxon>
    </lineage>
</organism>
<proteinExistence type="predicted"/>
<feature type="transmembrane region" description="Helical" evidence="1">
    <location>
        <begin position="480"/>
        <end position="502"/>
    </location>
</feature>
<keyword evidence="1" id="KW-1133">Transmembrane helix</keyword>
<keyword evidence="1" id="KW-0812">Transmembrane</keyword>
<keyword evidence="1" id="KW-0472">Membrane</keyword>
<dbReference type="Proteomes" id="UP000011566">
    <property type="component" value="Unassembled WGS sequence"/>
</dbReference>
<protein>
    <recommendedName>
        <fullName evidence="4">ABC-2 type transport system permease protein</fullName>
    </recommendedName>
</protein>
<feature type="transmembrane region" description="Helical" evidence="1">
    <location>
        <begin position="32"/>
        <end position="55"/>
    </location>
</feature>
<evidence type="ECO:0008006" key="4">
    <source>
        <dbReference type="Google" id="ProtNLM"/>
    </source>
</evidence>
<feature type="transmembrane region" description="Helical" evidence="1">
    <location>
        <begin position="243"/>
        <end position="260"/>
    </location>
</feature>
<reference evidence="2 3" key="1">
    <citation type="journal article" date="2014" name="PLoS Genet.">
        <title>Phylogenetically driven sequencing of extremely halophilic archaea reveals strategies for static and dynamic osmo-response.</title>
        <authorList>
            <person name="Becker E.A."/>
            <person name="Seitzer P.M."/>
            <person name="Tritt A."/>
            <person name="Larsen D."/>
            <person name="Krusor M."/>
            <person name="Yao A.I."/>
            <person name="Wu D."/>
            <person name="Madern D."/>
            <person name="Eisen J.A."/>
            <person name="Darling A.E."/>
            <person name="Facciotti M.T."/>
        </authorList>
    </citation>
    <scope>NUCLEOTIDE SEQUENCE [LARGE SCALE GENOMIC DNA]</scope>
    <source>
        <strain evidence="2 3">100A6</strain>
    </source>
</reference>
<dbReference type="RefSeq" id="WP_007693214.1">
    <property type="nucleotide sequence ID" value="NZ_AJRK01000426.1"/>
</dbReference>
<feature type="transmembrane region" description="Helical" evidence="1">
    <location>
        <begin position="509"/>
        <end position="532"/>
    </location>
</feature>
<gene>
    <name evidence="2" type="ORF">C447_09357</name>
</gene>
<dbReference type="AlphaFoldDB" id="M0LXN3"/>
<feature type="transmembrane region" description="Helical" evidence="1">
    <location>
        <begin position="188"/>
        <end position="206"/>
    </location>
</feature>